<keyword evidence="1" id="KW-0812">Transmembrane</keyword>
<gene>
    <name evidence="2" type="ORF">JO380_002140</name>
</gene>
<keyword evidence="1" id="KW-1133">Transmembrane helix</keyword>
<feature type="transmembrane region" description="Helical" evidence="1">
    <location>
        <begin position="223"/>
        <end position="243"/>
    </location>
</feature>
<feature type="transmembrane region" description="Helical" evidence="1">
    <location>
        <begin position="150"/>
        <end position="173"/>
    </location>
</feature>
<keyword evidence="1" id="KW-0472">Membrane</keyword>
<dbReference type="Proteomes" id="UP001240250">
    <property type="component" value="Unassembled WGS sequence"/>
</dbReference>
<feature type="transmembrane region" description="Helical" evidence="1">
    <location>
        <begin position="34"/>
        <end position="56"/>
    </location>
</feature>
<feature type="transmembrane region" description="Helical" evidence="1">
    <location>
        <begin position="180"/>
        <end position="203"/>
    </location>
</feature>
<comment type="caution">
    <text evidence="2">The sequence shown here is derived from an EMBL/GenBank/DDBJ whole genome shotgun (WGS) entry which is preliminary data.</text>
</comment>
<dbReference type="EMBL" id="JAUSVM010000001">
    <property type="protein sequence ID" value="MDQ0425759.1"/>
    <property type="molecule type" value="Genomic_DNA"/>
</dbReference>
<evidence type="ECO:0000256" key="1">
    <source>
        <dbReference type="SAM" id="Phobius"/>
    </source>
</evidence>
<proteinExistence type="predicted"/>
<protein>
    <recommendedName>
        <fullName evidence="4">ABC transporter permease</fullName>
    </recommendedName>
</protein>
<dbReference type="RefSeq" id="WP_070320696.1">
    <property type="nucleotide sequence ID" value="NZ_CP194061.1"/>
</dbReference>
<feature type="transmembrane region" description="Helical" evidence="1">
    <location>
        <begin position="106"/>
        <end position="130"/>
    </location>
</feature>
<sequence length="252" mass="26081">MTATTAPAVATRAPARTSPTLHVARRQGVAALRLAAWFWPIALLALAAVTITAWVVEGRVDVSIAVHGRQALVWFLFSQAIQVAATYPRVHVAAGMTRRSLVRGTLLASGATGLAYALVLTGVVLVERWLHGLAGWGSALREVQLAGERAPLWALPIDTVVLTLLAITTGLLVGITYQRWGAWATLTLPLTVGPLLALLFLGIAPTGDVPGLGDVAPRALVGLAGGVGALGVLVVAAAFAVIARRLPLSAQA</sequence>
<name>A0ABU0GK69_9CELL</name>
<evidence type="ECO:0000313" key="3">
    <source>
        <dbReference type="Proteomes" id="UP001240250"/>
    </source>
</evidence>
<reference evidence="2 3" key="1">
    <citation type="submission" date="2023-07" db="EMBL/GenBank/DDBJ databases">
        <title>Sequencing the genomes of 1000 actinobacteria strains.</title>
        <authorList>
            <person name="Klenk H.-P."/>
        </authorList>
    </citation>
    <scope>NUCLEOTIDE SEQUENCE [LARGE SCALE GENOMIC DNA]</scope>
    <source>
        <strain evidence="2 3">DSM 14785</strain>
    </source>
</reference>
<evidence type="ECO:0008006" key="4">
    <source>
        <dbReference type="Google" id="ProtNLM"/>
    </source>
</evidence>
<accession>A0ABU0GK69</accession>
<evidence type="ECO:0000313" key="2">
    <source>
        <dbReference type="EMBL" id="MDQ0425759.1"/>
    </source>
</evidence>
<feature type="transmembrane region" description="Helical" evidence="1">
    <location>
        <begin position="71"/>
        <end position="94"/>
    </location>
</feature>
<keyword evidence="3" id="KW-1185">Reference proteome</keyword>
<organism evidence="2 3">
    <name type="scientific">Cellulomonas iranensis</name>
    <dbReference type="NCBI Taxonomy" id="76862"/>
    <lineage>
        <taxon>Bacteria</taxon>
        <taxon>Bacillati</taxon>
        <taxon>Actinomycetota</taxon>
        <taxon>Actinomycetes</taxon>
        <taxon>Micrococcales</taxon>
        <taxon>Cellulomonadaceae</taxon>
        <taxon>Cellulomonas</taxon>
    </lineage>
</organism>